<reference evidence="4" key="1">
    <citation type="submission" date="2016-10" db="EMBL/GenBank/DDBJ databases">
        <authorList>
            <person name="Varghese N."/>
            <person name="Submissions S."/>
        </authorList>
    </citation>
    <scope>NUCLEOTIDE SEQUENCE [LARGE SCALE GENOMIC DNA]</scope>
    <source>
        <strain evidence="4">DSM 11706</strain>
    </source>
</reference>
<feature type="domain" description="VanZ-like" evidence="2">
    <location>
        <begin position="58"/>
        <end position="174"/>
    </location>
</feature>
<gene>
    <name evidence="3" type="ORF">SAMN05421670_3500</name>
</gene>
<evidence type="ECO:0000256" key="1">
    <source>
        <dbReference type="SAM" id="Phobius"/>
    </source>
</evidence>
<dbReference type="InterPro" id="IPR053150">
    <property type="entry name" value="Teicoplanin_resist-assoc"/>
</dbReference>
<evidence type="ECO:0000313" key="4">
    <source>
        <dbReference type="Proteomes" id="UP000198734"/>
    </source>
</evidence>
<feature type="transmembrane region" description="Helical" evidence="1">
    <location>
        <begin position="126"/>
        <end position="145"/>
    </location>
</feature>
<dbReference type="AlphaFoldDB" id="A0A1I6AN59"/>
<protein>
    <submittedName>
        <fullName evidence="3">Glycopeptide antibiotics resistance protein</fullName>
    </submittedName>
</protein>
<name>A0A1I6AN59_9BACI</name>
<accession>A0A1I6AN59</accession>
<dbReference type="EMBL" id="FOXU01000008">
    <property type="protein sequence ID" value="SFQ70105.1"/>
    <property type="molecule type" value="Genomic_DNA"/>
</dbReference>
<dbReference type="PANTHER" id="PTHR36834">
    <property type="entry name" value="MEMBRANE PROTEIN-RELATED"/>
    <property type="match status" value="1"/>
</dbReference>
<feature type="transmembrane region" description="Helical" evidence="1">
    <location>
        <begin position="40"/>
        <end position="62"/>
    </location>
</feature>
<evidence type="ECO:0000313" key="3">
    <source>
        <dbReference type="EMBL" id="SFQ70105.1"/>
    </source>
</evidence>
<dbReference type="OrthoDB" id="4822551at2"/>
<proteinExistence type="predicted"/>
<organism evidence="3 4">
    <name type="scientific">Psychrobacillus psychrotolerans</name>
    <dbReference type="NCBI Taxonomy" id="126156"/>
    <lineage>
        <taxon>Bacteria</taxon>
        <taxon>Bacillati</taxon>
        <taxon>Bacillota</taxon>
        <taxon>Bacilli</taxon>
        <taxon>Bacillales</taxon>
        <taxon>Bacillaceae</taxon>
        <taxon>Psychrobacillus</taxon>
    </lineage>
</organism>
<dbReference type="RefSeq" id="WP_093538136.1">
    <property type="nucleotide sequence ID" value="NZ_CP183885.1"/>
</dbReference>
<dbReference type="Proteomes" id="UP000198734">
    <property type="component" value="Unassembled WGS sequence"/>
</dbReference>
<feature type="transmembrane region" description="Helical" evidence="1">
    <location>
        <begin position="157"/>
        <end position="174"/>
    </location>
</feature>
<keyword evidence="4" id="KW-1185">Reference proteome</keyword>
<sequence length="193" mass="22685">MYVIINYLDDMLFFIGIAFPLIVIWRLFRWKKRGFKLKETLHEIGILVFFSVLVGLFSQTIIPKVGDVPAYTTGVNLELFRVVEETYKSVVYLGFWQPFYINFLGNIILFMPIGFLLPLLFKRMELFILPVFVGLCISLFIEIMQIPQSRSSDVDDLWLNTLGTFLGYVCYYFVRKAFPSFTGAFKRMKRQVY</sequence>
<feature type="transmembrane region" description="Helical" evidence="1">
    <location>
        <begin position="99"/>
        <end position="119"/>
    </location>
</feature>
<evidence type="ECO:0000259" key="2">
    <source>
        <dbReference type="Pfam" id="PF04892"/>
    </source>
</evidence>
<keyword evidence="1" id="KW-0812">Transmembrane</keyword>
<dbReference type="Pfam" id="PF04892">
    <property type="entry name" value="VanZ"/>
    <property type="match status" value="1"/>
</dbReference>
<keyword evidence="1" id="KW-0472">Membrane</keyword>
<dbReference type="STRING" id="126156.SAMN05421670_3500"/>
<feature type="transmembrane region" description="Helical" evidence="1">
    <location>
        <begin position="12"/>
        <end position="28"/>
    </location>
</feature>
<dbReference type="PANTHER" id="PTHR36834:SF1">
    <property type="entry name" value="INTEGRAL MEMBRANE PROTEIN"/>
    <property type="match status" value="1"/>
</dbReference>
<dbReference type="InterPro" id="IPR006976">
    <property type="entry name" value="VanZ-like"/>
</dbReference>
<keyword evidence="1" id="KW-1133">Transmembrane helix</keyword>